<dbReference type="InterPro" id="IPR036388">
    <property type="entry name" value="WH-like_DNA-bd_sf"/>
</dbReference>
<sequence length="96" mass="10667">MSAELDPVIHPVHRLQICALLANADEMEFALLRDELGVSDSVLSKQLKYLDDAGYLTIRKVPSTGRPRSWYSLSKDGQCAFQKHLDALRIIAALAT</sequence>
<dbReference type="SUPFAM" id="SSF46785">
    <property type="entry name" value="Winged helix' DNA-binding domain"/>
    <property type="match status" value="1"/>
</dbReference>
<name>A0A432VXS0_9GAMM</name>
<evidence type="ECO:0000313" key="2">
    <source>
        <dbReference type="EMBL" id="RUO21500.1"/>
    </source>
</evidence>
<gene>
    <name evidence="2" type="ORF">CWE06_01175</name>
</gene>
<dbReference type="InterPro" id="IPR036390">
    <property type="entry name" value="WH_DNA-bd_sf"/>
</dbReference>
<dbReference type="PANTHER" id="PTHR37318">
    <property type="entry name" value="BSL7504 PROTEIN"/>
    <property type="match status" value="1"/>
</dbReference>
<proteinExistence type="predicted"/>
<dbReference type="Gene3D" id="1.10.10.10">
    <property type="entry name" value="Winged helix-like DNA-binding domain superfamily/Winged helix DNA-binding domain"/>
    <property type="match status" value="1"/>
</dbReference>
<dbReference type="Proteomes" id="UP000288212">
    <property type="component" value="Unassembled WGS sequence"/>
</dbReference>
<feature type="domain" description="Winged helix DNA-binding" evidence="1">
    <location>
        <begin position="14"/>
        <end position="89"/>
    </location>
</feature>
<dbReference type="PANTHER" id="PTHR37318:SF1">
    <property type="entry name" value="BSL7504 PROTEIN"/>
    <property type="match status" value="1"/>
</dbReference>
<dbReference type="OrthoDB" id="5521380at2"/>
<dbReference type="Pfam" id="PF13601">
    <property type="entry name" value="HTH_34"/>
    <property type="match status" value="1"/>
</dbReference>
<keyword evidence="3" id="KW-1185">Reference proteome</keyword>
<dbReference type="EMBL" id="PIPI01000001">
    <property type="protein sequence ID" value="RUO21500.1"/>
    <property type="molecule type" value="Genomic_DNA"/>
</dbReference>
<evidence type="ECO:0000313" key="3">
    <source>
        <dbReference type="Proteomes" id="UP000288212"/>
    </source>
</evidence>
<dbReference type="RefSeq" id="WP_126790479.1">
    <property type="nucleotide sequence ID" value="NZ_PIPI01000001.1"/>
</dbReference>
<organism evidence="2 3">
    <name type="scientific">Aliidiomarina haloalkalitolerans</name>
    <dbReference type="NCBI Taxonomy" id="859059"/>
    <lineage>
        <taxon>Bacteria</taxon>
        <taxon>Pseudomonadati</taxon>
        <taxon>Pseudomonadota</taxon>
        <taxon>Gammaproteobacteria</taxon>
        <taxon>Alteromonadales</taxon>
        <taxon>Idiomarinaceae</taxon>
        <taxon>Aliidiomarina</taxon>
    </lineage>
</organism>
<reference evidence="2 3" key="1">
    <citation type="journal article" date="2011" name="Front. Microbiol.">
        <title>Genomic signatures of strain selection and enhancement in Bacillus atrophaeus var. globigii, a historical biowarfare simulant.</title>
        <authorList>
            <person name="Gibbons H.S."/>
            <person name="Broomall S.M."/>
            <person name="McNew L.A."/>
            <person name="Daligault H."/>
            <person name="Chapman C."/>
            <person name="Bruce D."/>
            <person name="Karavis M."/>
            <person name="Krepps M."/>
            <person name="McGregor P.A."/>
            <person name="Hong C."/>
            <person name="Park K.H."/>
            <person name="Akmal A."/>
            <person name="Feldman A."/>
            <person name="Lin J.S."/>
            <person name="Chang W.E."/>
            <person name="Higgs B.W."/>
            <person name="Demirev P."/>
            <person name="Lindquist J."/>
            <person name="Liem A."/>
            <person name="Fochler E."/>
            <person name="Read T.D."/>
            <person name="Tapia R."/>
            <person name="Johnson S."/>
            <person name="Bishop-Lilly K.A."/>
            <person name="Detter C."/>
            <person name="Han C."/>
            <person name="Sozhamannan S."/>
            <person name="Rosenzweig C.N."/>
            <person name="Skowronski E.W."/>
        </authorList>
    </citation>
    <scope>NUCLEOTIDE SEQUENCE [LARGE SCALE GENOMIC DNA]</scope>
    <source>
        <strain evidence="2 3">AK5</strain>
    </source>
</reference>
<evidence type="ECO:0000259" key="1">
    <source>
        <dbReference type="Pfam" id="PF13601"/>
    </source>
</evidence>
<dbReference type="InterPro" id="IPR027395">
    <property type="entry name" value="WH_DNA-bd_dom"/>
</dbReference>
<comment type="caution">
    <text evidence="2">The sequence shown here is derived from an EMBL/GenBank/DDBJ whole genome shotgun (WGS) entry which is preliminary data.</text>
</comment>
<dbReference type="AlphaFoldDB" id="A0A432VXS0"/>
<protein>
    <submittedName>
        <fullName evidence="2">MarR family transcriptional regulator</fullName>
    </submittedName>
</protein>
<accession>A0A432VXS0</accession>